<dbReference type="Proteomes" id="UP000034681">
    <property type="component" value="Unassembled WGS sequence"/>
</dbReference>
<gene>
    <name evidence="1" type="ORF">PROH_14700</name>
</gene>
<protein>
    <recommendedName>
        <fullName evidence="3">DUF29 domain-containing protein</fullName>
    </recommendedName>
</protein>
<evidence type="ECO:0000313" key="2">
    <source>
        <dbReference type="Proteomes" id="UP000034681"/>
    </source>
</evidence>
<dbReference type="STRING" id="317619.GCA_000332315_02077"/>
<dbReference type="Pfam" id="PF01724">
    <property type="entry name" value="DUF29"/>
    <property type="match status" value="1"/>
</dbReference>
<dbReference type="eggNOG" id="COG0639">
    <property type="taxonomic scope" value="Bacteria"/>
</dbReference>
<keyword evidence="2" id="KW-1185">Reference proteome</keyword>
<dbReference type="OrthoDB" id="5769308at2"/>
<dbReference type="InterPro" id="IPR002636">
    <property type="entry name" value="DUF29"/>
</dbReference>
<dbReference type="AlphaFoldDB" id="A0A0M2PWJ8"/>
<dbReference type="Gene3D" id="1.20.1220.20">
    <property type="entry name" value="Uncharcterised protein PF01724"/>
    <property type="match status" value="1"/>
</dbReference>
<dbReference type="PANTHER" id="PTHR34235">
    <property type="entry name" value="SLR1203 PROTEIN-RELATED"/>
    <property type="match status" value="1"/>
</dbReference>
<dbReference type="RefSeq" id="WP_017712509.1">
    <property type="nucleotide sequence ID" value="NZ_KB235937.1"/>
</dbReference>
<evidence type="ECO:0008006" key="3">
    <source>
        <dbReference type="Google" id="ProtNLM"/>
    </source>
</evidence>
<comment type="caution">
    <text evidence="1">The sequence shown here is derived from an EMBL/GenBank/DDBJ whole genome shotgun (WGS) entry which is preliminary data.</text>
</comment>
<proteinExistence type="predicted"/>
<organism evidence="1 2">
    <name type="scientific">Prochlorothrix hollandica PCC 9006 = CALU 1027</name>
    <dbReference type="NCBI Taxonomy" id="317619"/>
    <lineage>
        <taxon>Bacteria</taxon>
        <taxon>Bacillati</taxon>
        <taxon>Cyanobacteriota</taxon>
        <taxon>Cyanophyceae</taxon>
        <taxon>Prochlorotrichales</taxon>
        <taxon>Prochlorotrichaceae</taxon>
        <taxon>Prochlorothrix</taxon>
    </lineage>
</organism>
<reference evidence="1" key="1">
    <citation type="submission" date="2012-04" db="EMBL/GenBank/DDBJ databases">
        <authorList>
            <person name="Borisov I.G."/>
            <person name="Ivanikova N.V."/>
            <person name="Pinevich A.V."/>
        </authorList>
    </citation>
    <scope>NUCLEOTIDE SEQUENCE [LARGE SCALE GENOMIC DNA]</scope>
    <source>
        <strain evidence="1">CALU 1027</strain>
    </source>
</reference>
<evidence type="ECO:0000313" key="1">
    <source>
        <dbReference type="EMBL" id="KKI99048.1"/>
    </source>
</evidence>
<sequence>MHSPLYETDFYSWAMQQAQLLRDRQLQEIDWNNIIEEIEALGRSQYHALVSAIERLTLHLLKWQFQPKRRSKSWKHSINKQRIQMERLLEDNPSLTAKLDDIIPKGYKYGRKGAIQETGLPGTRFPESCPYSWANLTDENFFPEPTET</sequence>
<dbReference type="EMBL" id="AJTX02000006">
    <property type="protein sequence ID" value="KKI99048.1"/>
    <property type="molecule type" value="Genomic_DNA"/>
</dbReference>
<accession>A0A0M2PWJ8</accession>
<name>A0A0M2PWJ8_PROHO</name>